<organism evidence="1 2">
    <name type="scientific">Streptomyces gossypii</name>
    <dbReference type="NCBI Taxonomy" id="2883101"/>
    <lineage>
        <taxon>Bacteria</taxon>
        <taxon>Bacillati</taxon>
        <taxon>Actinomycetota</taxon>
        <taxon>Actinomycetes</taxon>
        <taxon>Kitasatosporales</taxon>
        <taxon>Streptomycetaceae</taxon>
        <taxon>Streptomyces</taxon>
    </lineage>
</organism>
<keyword evidence="2" id="KW-1185">Reference proteome</keyword>
<dbReference type="PROSITE" id="PS51257">
    <property type="entry name" value="PROKAR_LIPOPROTEIN"/>
    <property type="match status" value="1"/>
</dbReference>
<comment type="caution">
    <text evidence="1">The sequence shown here is derived from an EMBL/GenBank/DDBJ whole genome shotgun (WGS) entry which is preliminary data.</text>
</comment>
<name>A0ABT2K1H7_9ACTN</name>
<reference evidence="1 2" key="1">
    <citation type="submission" date="2021-10" db="EMBL/GenBank/DDBJ databases">
        <title>Streptomyces gossypii sp. nov., isolated from soil collected from cotton field.</title>
        <authorList>
            <person name="Ge X."/>
            <person name="Chen X."/>
            <person name="Liu W."/>
        </authorList>
    </citation>
    <scope>NUCLEOTIDE SEQUENCE [LARGE SCALE GENOMIC DNA]</scope>
    <source>
        <strain evidence="1 2">N2-109</strain>
    </source>
</reference>
<proteinExistence type="predicted"/>
<dbReference type="Gene3D" id="3.10.450.50">
    <property type="match status" value="1"/>
</dbReference>
<accession>A0ABT2K1H7</accession>
<dbReference type="Proteomes" id="UP001156389">
    <property type="component" value="Unassembled WGS sequence"/>
</dbReference>
<dbReference type="RefSeq" id="WP_260220679.1">
    <property type="nucleotide sequence ID" value="NZ_JAJAGO010000013.1"/>
</dbReference>
<evidence type="ECO:0000313" key="2">
    <source>
        <dbReference type="Proteomes" id="UP001156389"/>
    </source>
</evidence>
<dbReference type="InterPro" id="IPR032710">
    <property type="entry name" value="NTF2-like_dom_sf"/>
</dbReference>
<dbReference type="SUPFAM" id="SSF54427">
    <property type="entry name" value="NTF2-like"/>
    <property type="match status" value="1"/>
</dbReference>
<gene>
    <name evidence="1" type="ORF">LHJ74_26010</name>
</gene>
<protein>
    <recommendedName>
        <fullName evidence="3">Lipoprotein</fullName>
    </recommendedName>
</protein>
<evidence type="ECO:0008006" key="3">
    <source>
        <dbReference type="Google" id="ProtNLM"/>
    </source>
</evidence>
<evidence type="ECO:0000313" key="1">
    <source>
        <dbReference type="EMBL" id="MCT2593319.1"/>
    </source>
</evidence>
<sequence length="422" mass="45423">MGGRAVGGRRPGGKVPVPPAAVCAALALLAALSACGGPSEGQGDARSEIRRLLARQAEAVIAGDEGGYLAAVDPHRGAADYRAAQRRAFGNLRELPLAEWTARVTEVEVQGSRAEAEVRLRYRIRGYDEAPLTATEQLVLTRRDDGWFVTQERGGSPRQLWEQGKVTVLRGERSLVLGVGAGTEAERGTLRGIAAAAERAVPAVSQEWPHPWAERVIVEVPGSLRGMGELLGAPPESYEGTAAVTRGEGGRAEEAPADRIVVNPEAYGLLNEDGRQLVMTHETLHVATRAHTSGSTPLWLSEGLADWFGYRGTGRTPREAAPELARAVPDGRVPDALPRDRDFRFGGGPEELGRAYEGGWLACRMIEERWGQERLMAFYSAVGGQGKAERDAAVERALRDVLGVSPAEFTAQWRAYLRAELS</sequence>
<dbReference type="EMBL" id="JAJAGO010000013">
    <property type="protein sequence ID" value="MCT2593319.1"/>
    <property type="molecule type" value="Genomic_DNA"/>
</dbReference>